<dbReference type="PANTHER" id="PTHR23322:SF6">
    <property type="entry name" value="UBX DOMAIN-CONTAINING PROTEIN 7"/>
    <property type="match status" value="1"/>
</dbReference>
<dbReference type="Gene3D" id="1.10.8.10">
    <property type="entry name" value="DNA helicase RuvA subunit, C-terminal domain"/>
    <property type="match status" value="1"/>
</dbReference>
<dbReference type="SMART" id="SM00166">
    <property type="entry name" value="UBX"/>
    <property type="match status" value="1"/>
</dbReference>
<dbReference type="InterPro" id="IPR006577">
    <property type="entry name" value="UAS"/>
</dbReference>
<dbReference type="CDD" id="cd01767">
    <property type="entry name" value="UBX"/>
    <property type="match status" value="1"/>
</dbReference>
<dbReference type="InterPro" id="IPR029071">
    <property type="entry name" value="Ubiquitin-like_domsf"/>
</dbReference>
<keyword evidence="4" id="KW-1185">Reference proteome</keyword>
<dbReference type="PANTHER" id="PTHR23322">
    <property type="entry name" value="FAS-ASSOCIATED PROTEIN"/>
    <property type="match status" value="1"/>
</dbReference>
<comment type="caution">
    <text evidence="3">The sequence shown here is derived from an EMBL/GenBank/DDBJ whole genome shotgun (WGS) entry which is preliminary data.</text>
</comment>
<dbReference type="SUPFAM" id="SSF54236">
    <property type="entry name" value="Ubiquitin-like"/>
    <property type="match status" value="1"/>
</dbReference>
<sequence length="450" mass="50226">MVAEQDILSFCDITGASTSVAEQFLEIADGNVETAVTLYLENGGEHSTNSSFATGQDAFTSNLAQNDAIESGEGQLLADEELARRLQGSQQVRAPIAPKRDILAGEASELFQPSFSWSSGSESRRGISRPSVFNQGDSTTGSVANIFETTEDEAHIPAGDSFSGSVAGSSNSKAKRLADLFRPPFDIMFHGNFEQARENAKELDKWLMINIQNPTEFSCQVFNRDLWSDSFVKDIIKESFIFLQYGNESPDGRRYATFYSVNRFPHIAIIDSRTGERVKVWEKQLTPTNFMMEVTEFLENHSTEERGAMKRPKVTKSVSDMSEEEQLNAAIEASLSNTSSPDIESKMEEDEKMVESKTESVFDSIMPIKRDEPPNGNDTTRIQIRMGDGSRVVRRFNKSDPVRYLFEFVKLQVENQPFELVFNRTQLIDLIDQSISEAGLSNAAINCVLN</sequence>
<proteinExistence type="predicted"/>
<dbReference type="EMBL" id="JAANIU010000274">
    <property type="protein sequence ID" value="KAG1573524.1"/>
    <property type="molecule type" value="Genomic_DNA"/>
</dbReference>
<reference evidence="3 4" key="1">
    <citation type="journal article" date="2020" name="Microb. Genom.">
        <title>Genetic diversity of clinical and environmental Mucorales isolates obtained from an investigation of mucormycosis cases among solid organ transplant recipients.</title>
        <authorList>
            <person name="Nguyen M.H."/>
            <person name="Kaul D."/>
            <person name="Muto C."/>
            <person name="Cheng S.J."/>
            <person name="Richter R.A."/>
            <person name="Bruno V.M."/>
            <person name="Liu G."/>
            <person name="Beyhan S."/>
            <person name="Sundermann A.J."/>
            <person name="Mounaud S."/>
            <person name="Pasculle A.W."/>
            <person name="Nierman W.C."/>
            <person name="Driscoll E."/>
            <person name="Cumbie R."/>
            <person name="Clancy C.J."/>
            <person name="Dupont C.L."/>
        </authorList>
    </citation>
    <scope>NUCLEOTIDE SEQUENCE [LARGE SCALE GENOMIC DNA]</scope>
    <source>
        <strain evidence="3 4">GL24</strain>
    </source>
</reference>
<name>A0A9P6Z9E8_9FUNG</name>
<gene>
    <name evidence="3" type="ORF">G6F50_002773</name>
</gene>
<evidence type="ECO:0000313" key="3">
    <source>
        <dbReference type="EMBL" id="KAG1573524.1"/>
    </source>
</evidence>
<dbReference type="Gene3D" id="3.40.30.10">
    <property type="entry name" value="Glutaredoxin"/>
    <property type="match status" value="1"/>
</dbReference>
<feature type="region of interest" description="Disordered" evidence="1">
    <location>
        <begin position="115"/>
        <end position="135"/>
    </location>
</feature>
<organism evidence="3 4">
    <name type="scientific">Rhizopus delemar</name>
    <dbReference type="NCBI Taxonomy" id="936053"/>
    <lineage>
        <taxon>Eukaryota</taxon>
        <taxon>Fungi</taxon>
        <taxon>Fungi incertae sedis</taxon>
        <taxon>Mucoromycota</taxon>
        <taxon>Mucoromycotina</taxon>
        <taxon>Mucoromycetes</taxon>
        <taxon>Mucorales</taxon>
        <taxon>Mucorineae</taxon>
        <taxon>Rhizopodaceae</taxon>
        <taxon>Rhizopus</taxon>
    </lineage>
</organism>
<dbReference type="Pfam" id="PF00789">
    <property type="entry name" value="UBX"/>
    <property type="match status" value="1"/>
</dbReference>
<accession>A0A9P6Z9E8</accession>
<dbReference type="AlphaFoldDB" id="A0A9P6Z9E8"/>
<evidence type="ECO:0000313" key="4">
    <source>
        <dbReference type="Proteomes" id="UP000740926"/>
    </source>
</evidence>
<dbReference type="CDD" id="cd02958">
    <property type="entry name" value="UAS"/>
    <property type="match status" value="1"/>
</dbReference>
<dbReference type="GO" id="GO:0005634">
    <property type="term" value="C:nucleus"/>
    <property type="evidence" value="ECO:0007669"/>
    <property type="project" value="TreeGrafter"/>
</dbReference>
<dbReference type="Gene3D" id="3.10.20.90">
    <property type="entry name" value="Phosphatidylinositol 3-kinase Catalytic Subunit, Chain A, domain 1"/>
    <property type="match status" value="1"/>
</dbReference>
<evidence type="ECO:0000256" key="1">
    <source>
        <dbReference type="SAM" id="MobiDB-lite"/>
    </source>
</evidence>
<evidence type="ECO:0000259" key="2">
    <source>
        <dbReference type="PROSITE" id="PS50033"/>
    </source>
</evidence>
<dbReference type="Pfam" id="PF13899">
    <property type="entry name" value="Thioredoxin_7"/>
    <property type="match status" value="1"/>
</dbReference>
<dbReference type="InterPro" id="IPR001012">
    <property type="entry name" value="UBX_dom"/>
</dbReference>
<dbReference type="PROSITE" id="PS50033">
    <property type="entry name" value="UBX"/>
    <property type="match status" value="1"/>
</dbReference>
<dbReference type="SUPFAM" id="SSF46934">
    <property type="entry name" value="UBA-like"/>
    <property type="match status" value="1"/>
</dbReference>
<dbReference type="Pfam" id="PF14555">
    <property type="entry name" value="UBA_4"/>
    <property type="match status" value="1"/>
</dbReference>
<dbReference type="Proteomes" id="UP000740926">
    <property type="component" value="Unassembled WGS sequence"/>
</dbReference>
<protein>
    <recommendedName>
        <fullName evidence="2">UBX domain-containing protein</fullName>
    </recommendedName>
</protein>
<dbReference type="GO" id="GO:0043130">
    <property type="term" value="F:ubiquitin binding"/>
    <property type="evidence" value="ECO:0007669"/>
    <property type="project" value="TreeGrafter"/>
</dbReference>
<dbReference type="SMART" id="SM00594">
    <property type="entry name" value="UAS"/>
    <property type="match status" value="1"/>
</dbReference>
<dbReference type="InterPro" id="IPR036249">
    <property type="entry name" value="Thioredoxin-like_sf"/>
</dbReference>
<dbReference type="InterPro" id="IPR009060">
    <property type="entry name" value="UBA-like_sf"/>
</dbReference>
<feature type="domain" description="UBX" evidence="2">
    <location>
        <begin position="375"/>
        <end position="448"/>
    </location>
</feature>
<dbReference type="InterPro" id="IPR050730">
    <property type="entry name" value="UBX_domain-protein"/>
</dbReference>
<dbReference type="GO" id="GO:0043161">
    <property type="term" value="P:proteasome-mediated ubiquitin-dependent protein catabolic process"/>
    <property type="evidence" value="ECO:0007669"/>
    <property type="project" value="TreeGrafter"/>
</dbReference>
<dbReference type="SUPFAM" id="SSF52833">
    <property type="entry name" value="Thioredoxin-like"/>
    <property type="match status" value="1"/>
</dbReference>